<protein>
    <recommendedName>
        <fullName evidence="1">Reverse transcriptase domain-containing protein</fullName>
    </recommendedName>
</protein>
<evidence type="ECO:0000259" key="1">
    <source>
        <dbReference type="Pfam" id="PF00078"/>
    </source>
</evidence>
<dbReference type="PANTHER" id="PTHR46890">
    <property type="entry name" value="NON-LTR RETROLELEMENT REVERSE TRANSCRIPTASE-LIKE PROTEIN-RELATED"/>
    <property type="match status" value="1"/>
</dbReference>
<keyword evidence="3" id="KW-1185">Reference proteome</keyword>
<proteinExistence type="predicted"/>
<comment type="caution">
    <text evidence="2">The sequence shown here is derived from an EMBL/GenBank/DDBJ whole genome shotgun (WGS) entry which is preliminary data.</text>
</comment>
<organism evidence="2 3">
    <name type="scientific">Hibiscus sabdariffa</name>
    <name type="common">roselle</name>
    <dbReference type="NCBI Taxonomy" id="183260"/>
    <lineage>
        <taxon>Eukaryota</taxon>
        <taxon>Viridiplantae</taxon>
        <taxon>Streptophyta</taxon>
        <taxon>Embryophyta</taxon>
        <taxon>Tracheophyta</taxon>
        <taxon>Spermatophyta</taxon>
        <taxon>Magnoliopsida</taxon>
        <taxon>eudicotyledons</taxon>
        <taxon>Gunneridae</taxon>
        <taxon>Pentapetalae</taxon>
        <taxon>rosids</taxon>
        <taxon>malvids</taxon>
        <taxon>Malvales</taxon>
        <taxon>Malvaceae</taxon>
        <taxon>Malvoideae</taxon>
        <taxon>Hibiscus</taxon>
    </lineage>
</organism>
<dbReference type="InterPro" id="IPR052343">
    <property type="entry name" value="Retrotransposon-Effector_Assoc"/>
</dbReference>
<dbReference type="InterPro" id="IPR000477">
    <property type="entry name" value="RT_dom"/>
</dbReference>
<dbReference type="Pfam" id="PF00078">
    <property type="entry name" value="RVT_1"/>
    <property type="match status" value="1"/>
</dbReference>
<sequence>MLKTFNEMHPPRPDRYGVVAAAAIRKQAAKPSKRTKRRLNLYTDRYEKAKCIQGPSVLTSIKKKGQQTPPPLEHYLVFIDETWFSSSVSERNVKVERFSERKESVGFEASQFSIAAIFQGKIIGWYLQSLPGRRSHLSCFLGQESKHAKCPYSLVENGRQASQMGLTSEGKKGPSKGFFLLIERKVPSMEFAFALVAQQKEVVDNPEVFEEFRPISLCNVLVKKISRILANRLREMLDELVGPHQSTFIKGRNIIENILLAHGLVRNFHRDKGTPKFCAKLDIRKAYDSVPWDAVLNTHP</sequence>
<evidence type="ECO:0000313" key="2">
    <source>
        <dbReference type="EMBL" id="KAK8491523.1"/>
    </source>
</evidence>
<accession>A0ABR2AFB5</accession>
<dbReference type="EMBL" id="JBBPBM010000784">
    <property type="protein sequence ID" value="KAK8491523.1"/>
    <property type="molecule type" value="Genomic_DNA"/>
</dbReference>
<feature type="domain" description="Reverse transcriptase" evidence="1">
    <location>
        <begin position="210"/>
        <end position="297"/>
    </location>
</feature>
<dbReference type="Proteomes" id="UP001472677">
    <property type="component" value="Unassembled WGS sequence"/>
</dbReference>
<evidence type="ECO:0000313" key="3">
    <source>
        <dbReference type="Proteomes" id="UP001472677"/>
    </source>
</evidence>
<reference evidence="2 3" key="1">
    <citation type="journal article" date="2024" name="G3 (Bethesda)">
        <title>Genome assembly of Hibiscus sabdariffa L. provides insights into metabolisms of medicinal natural products.</title>
        <authorList>
            <person name="Kim T."/>
        </authorList>
    </citation>
    <scope>NUCLEOTIDE SEQUENCE [LARGE SCALE GENOMIC DNA]</scope>
    <source>
        <strain evidence="2">TK-2024</strain>
        <tissue evidence="2">Old leaves</tissue>
    </source>
</reference>
<dbReference type="PANTHER" id="PTHR46890:SF1">
    <property type="entry name" value="REVERSE TRANSCRIPTASE DOMAIN-CONTAINING PROTEIN"/>
    <property type="match status" value="1"/>
</dbReference>
<name>A0ABR2AFB5_9ROSI</name>
<gene>
    <name evidence="2" type="ORF">V6N12_057952</name>
</gene>